<dbReference type="EMBL" id="JH930473">
    <property type="protein sequence ID" value="EKM54301.1"/>
    <property type="molecule type" value="Genomic_DNA"/>
</dbReference>
<dbReference type="KEGG" id="pco:PHACADRAFT_258078"/>
<dbReference type="AlphaFoldDB" id="K5UWB0"/>
<dbReference type="GeneID" id="18917017"/>
<organism evidence="1 2">
    <name type="scientific">Phanerochaete carnosa (strain HHB-10118-sp)</name>
    <name type="common">White-rot fungus</name>
    <name type="synonym">Peniophora carnosa</name>
    <dbReference type="NCBI Taxonomy" id="650164"/>
    <lineage>
        <taxon>Eukaryota</taxon>
        <taxon>Fungi</taxon>
        <taxon>Dikarya</taxon>
        <taxon>Basidiomycota</taxon>
        <taxon>Agaricomycotina</taxon>
        <taxon>Agaricomycetes</taxon>
        <taxon>Polyporales</taxon>
        <taxon>Phanerochaetaceae</taxon>
        <taxon>Phanerochaete</taxon>
    </lineage>
</organism>
<dbReference type="RefSeq" id="XP_007396999.1">
    <property type="nucleotide sequence ID" value="XM_007396937.1"/>
</dbReference>
<gene>
    <name evidence="1" type="ORF">PHACADRAFT_258078</name>
</gene>
<dbReference type="Proteomes" id="UP000008370">
    <property type="component" value="Unassembled WGS sequence"/>
</dbReference>
<dbReference type="HOGENOM" id="CLU_2528214_0_0_1"/>
<accession>K5UWB0</accession>
<keyword evidence="2" id="KW-1185">Reference proteome</keyword>
<proteinExistence type="predicted"/>
<protein>
    <submittedName>
        <fullName evidence="1">Uncharacterized protein</fullName>
    </submittedName>
</protein>
<sequence>MVQPPVGHPAAPSYQRYDRAANSGRGGWTFVPYNEAHPVLKGGEIHIRTLGEEGECELEVKQRIDGRISTPQKTFRSLLKEEHD</sequence>
<reference evidence="1 2" key="1">
    <citation type="journal article" date="2012" name="BMC Genomics">
        <title>Comparative genomics of the white-rot fungi, Phanerochaete carnosa and P. chrysosporium, to elucidate the genetic basis of the distinct wood types they colonize.</title>
        <authorList>
            <person name="Suzuki H."/>
            <person name="MacDonald J."/>
            <person name="Syed K."/>
            <person name="Salamov A."/>
            <person name="Hori C."/>
            <person name="Aerts A."/>
            <person name="Henrissat B."/>
            <person name="Wiebenga A."/>
            <person name="vanKuyk P.A."/>
            <person name="Barry K."/>
            <person name="Lindquist E."/>
            <person name="LaButti K."/>
            <person name="Lapidus A."/>
            <person name="Lucas S."/>
            <person name="Coutinho P."/>
            <person name="Gong Y."/>
            <person name="Samejima M."/>
            <person name="Mahadevan R."/>
            <person name="Abou-Zaid M."/>
            <person name="de Vries R.P."/>
            <person name="Igarashi K."/>
            <person name="Yadav J.S."/>
            <person name="Grigoriev I.V."/>
            <person name="Master E.R."/>
        </authorList>
    </citation>
    <scope>NUCLEOTIDE SEQUENCE [LARGE SCALE GENOMIC DNA]</scope>
    <source>
        <strain evidence="1 2">HHB-10118-sp</strain>
    </source>
</reference>
<evidence type="ECO:0000313" key="2">
    <source>
        <dbReference type="Proteomes" id="UP000008370"/>
    </source>
</evidence>
<name>K5UWB0_PHACS</name>
<evidence type="ECO:0000313" key="1">
    <source>
        <dbReference type="EMBL" id="EKM54301.1"/>
    </source>
</evidence>
<dbReference type="InParanoid" id="K5UWB0"/>